<comment type="similarity">
    <text evidence="1">Belongs to the sulfatase family.</text>
</comment>
<keyword evidence="5" id="KW-1185">Reference proteome</keyword>
<dbReference type="STRING" id="40754.THII_2780"/>
<dbReference type="EMBL" id="AP014633">
    <property type="protein sequence ID" value="BAP57077.1"/>
    <property type="molecule type" value="Genomic_DNA"/>
</dbReference>
<protein>
    <submittedName>
        <fullName evidence="4">Sulfatase</fullName>
    </submittedName>
</protein>
<sequence>MLRKTAVLSLCAAAAIFSVTPLSQAIAKELKRPHFVTIVIDDMGFSDLSYFGGEVPTPNLDQLVEGGIALTNFYSAPTSKSYSKTAIKR</sequence>
<dbReference type="Pfam" id="PF00884">
    <property type="entry name" value="Sulfatase"/>
    <property type="match status" value="1"/>
</dbReference>
<dbReference type="Gene3D" id="3.40.720.10">
    <property type="entry name" value="Alkaline Phosphatase, subunit A"/>
    <property type="match status" value="1"/>
</dbReference>
<dbReference type="GO" id="GO:0004065">
    <property type="term" value="F:arylsulfatase activity"/>
    <property type="evidence" value="ECO:0007669"/>
    <property type="project" value="TreeGrafter"/>
</dbReference>
<name>A0A090AMB0_9GAMM</name>
<evidence type="ECO:0000256" key="1">
    <source>
        <dbReference type="ARBA" id="ARBA00008779"/>
    </source>
</evidence>
<proteinExistence type="inferred from homology"/>
<evidence type="ECO:0000256" key="2">
    <source>
        <dbReference type="SAM" id="SignalP"/>
    </source>
</evidence>
<reference evidence="4 5" key="1">
    <citation type="journal article" date="2014" name="ISME J.">
        <title>Ecophysiology of Thioploca ingrica as revealed by the complete genome sequence supplemented with proteomic evidence.</title>
        <authorList>
            <person name="Kojima H."/>
            <person name="Ogura Y."/>
            <person name="Yamamoto N."/>
            <person name="Togashi T."/>
            <person name="Mori H."/>
            <person name="Watanabe T."/>
            <person name="Nemoto F."/>
            <person name="Kurokawa K."/>
            <person name="Hayashi T."/>
            <person name="Fukui M."/>
        </authorList>
    </citation>
    <scope>NUCLEOTIDE SEQUENCE [LARGE SCALE GENOMIC DNA]</scope>
</reference>
<dbReference type="InterPro" id="IPR000917">
    <property type="entry name" value="Sulfatase_N"/>
</dbReference>
<feature type="chain" id="PRO_5001852774" evidence="2">
    <location>
        <begin position="28"/>
        <end position="89"/>
    </location>
</feature>
<dbReference type="KEGG" id="tig:THII_2780"/>
<dbReference type="InterPro" id="IPR017850">
    <property type="entry name" value="Alkaline_phosphatase_core_sf"/>
</dbReference>
<dbReference type="HOGENOM" id="CLU_2453670_0_0_6"/>
<dbReference type="Proteomes" id="UP000031623">
    <property type="component" value="Chromosome"/>
</dbReference>
<feature type="domain" description="Sulfatase N-terminal" evidence="3">
    <location>
        <begin position="33"/>
        <end position="81"/>
    </location>
</feature>
<dbReference type="OrthoDB" id="9803751at2"/>
<dbReference type="AlphaFoldDB" id="A0A090AMB0"/>
<dbReference type="PANTHER" id="PTHR42693:SF33">
    <property type="entry name" value="ARYLSULFATASE"/>
    <property type="match status" value="1"/>
</dbReference>
<keyword evidence="2" id="KW-0732">Signal</keyword>
<gene>
    <name evidence="4" type="ORF">THII_2780</name>
</gene>
<accession>A0A090AMB0</accession>
<organism evidence="4 5">
    <name type="scientific">Thioploca ingrica</name>
    <dbReference type="NCBI Taxonomy" id="40754"/>
    <lineage>
        <taxon>Bacteria</taxon>
        <taxon>Pseudomonadati</taxon>
        <taxon>Pseudomonadota</taxon>
        <taxon>Gammaproteobacteria</taxon>
        <taxon>Thiotrichales</taxon>
        <taxon>Thiotrichaceae</taxon>
        <taxon>Thioploca</taxon>
    </lineage>
</organism>
<dbReference type="InterPro" id="IPR050738">
    <property type="entry name" value="Sulfatase"/>
</dbReference>
<evidence type="ECO:0000313" key="5">
    <source>
        <dbReference type="Proteomes" id="UP000031623"/>
    </source>
</evidence>
<dbReference type="PANTHER" id="PTHR42693">
    <property type="entry name" value="ARYLSULFATASE FAMILY MEMBER"/>
    <property type="match status" value="1"/>
</dbReference>
<dbReference type="SUPFAM" id="SSF53649">
    <property type="entry name" value="Alkaline phosphatase-like"/>
    <property type="match status" value="1"/>
</dbReference>
<evidence type="ECO:0000313" key="4">
    <source>
        <dbReference type="EMBL" id="BAP57077.1"/>
    </source>
</evidence>
<feature type="signal peptide" evidence="2">
    <location>
        <begin position="1"/>
        <end position="27"/>
    </location>
</feature>
<evidence type="ECO:0000259" key="3">
    <source>
        <dbReference type="Pfam" id="PF00884"/>
    </source>
</evidence>